<dbReference type="CDD" id="cd17039">
    <property type="entry name" value="Ubl_ubiquitin_like"/>
    <property type="match status" value="1"/>
</dbReference>
<accession>A0A813EV20</accession>
<comment type="caution">
    <text evidence="1">The sequence shown here is derived from an EMBL/GenBank/DDBJ whole genome shotgun (WGS) entry which is preliminary data.</text>
</comment>
<organism evidence="1 2">
    <name type="scientific">Polarella glacialis</name>
    <name type="common">Dinoflagellate</name>
    <dbReference type="NCBI Taxonomy" id="89957"/>
    <lineage>
        <taxon>Eukaryota</taxon>
        <taxon>Sar</taxon>
        <taxon>Alveolata</taxon>
        <taxon>Dinophyceae</taxon>
        <taxon>Suessiales</taxon>
        <taxon>Suessiaceae</taxon>
        <taxon>Polarella</taxon>
    </lineage>
</organism>
<proteinExistence type="predicted"/>
<protein>
    <recommendedName>
        <fullName evidence="3">Ubiquitin-like domain-containing protein</fullName>
    </recommendedName>
</protein>
<keyword evidence="2" id="KW-1185">Reference proteome</keyword>
<dbReference type="EMBL" id="CAJNNV010016106">
    <property type="protein sequence ID" value="CAE8604178.1"/>
    <property type="molecule type" value="Genomic_DNA"/>
</dbReference>
<name>A0A813EV20_POLGL</name>
<sequence length="107" mass="11695">MKVVGCNGEPIFVNPAVIPTDSVMELRRRVAKTLKKRVHQVKIICNAEVMEDKVTMDELPGGKDAVVSVMLGKAELAIAWMDTTGGPLEEVREIPLERGDANCCSLM</sequence>
<dbReference type="Proteomes" id="UP000654075">
    <property type="component" value="Unassembled WGS sequence"/>
</dbReference>
<gene>
    <name evidence="1" type="ORF">PGLA1383_LOCUS22360</name>
</gene>
<evidence type="ECO:0008006" key="3">
    <source>
        <dbReference type="Google" id="ProtNLM"/>
    </source>
</evidence>
<evidence type="ECO:0000313" key="1">
    <source>
        <dbReference type="EMBL" id="CAE8604178.1"/>
    </source>
</evidence>
<dbReference type="AlphaFoldDB" id="A0A813EV20"/>
<reference evidence="1" key="1">
    <citation type="submission" date="2021-02" db="EMBL/GenBank/DDBJ databases">
        <authorList>
            <person name="Dougan E. K."/>
            <person name="Rhodes N."/>
            <person name="Thang M."/>
            <person name="Chan C."/>
        </authorList>
    </citation>
    <scope>NUCLEOTIDE SEQUENCE</scope>
</reference>
<dbReference type="InterPro" id="IPR029071">
    <property type="entry name" value="Ubiquitin-like_domsf"/>
</dbReference>
<dbReference type="SUPFAM" id="SSF54236">
    <property type="entry name" value="Ubiquitin-like"/>
    <property type="match status" value="1"/>
</dbReference>
<evidence type="ECO:0000313" key="2">
    <source>
        <dbReference type="Proteomes" id="UP000654075"/>
    </source>
</evidence>